<feature type="compositionally biased region" description="Basic and acidic residues" evidence="1">
    <location>
        <begin position="46"/>
        <end position="70"/>
    </location>
</feature>
<proteinExistence type="predicted"/>
<organism evidence="2 3">
    <name type="scientific">Liparis tanakae</name>
    <name type="common">Tanaka's snailfish</name>
    <dbReference type="NCBI Taxonomy" id="230148"/>
    <lineage>
        <taxon>Eukaryota</taxon>
        <taxon>Metazoa</taxon>
        <taxon>Chordata</taxon>
        <taxon>Craniata</taxon>
        <taxon>Vertebrata</taxon>
        <taxon>Euteleostomi</taxon>
        <taxon>Actinopterygii</taxon>
        <taxon>Neopterygii</taxon>
        <taxon>Teleostei</taxon>
        <taxon>Neoteleostei</taxon>
        <taxon>Acanthomorphata</taxon>
        <taxon>Eupercaria</taxon>
        <taxon>Perciformes</taxon>
        <taxon>Cottioidei</taxon>
        <taxon>Cottales</taxon>
        <taxon>Liparidae</taxon>
        <taxon>Liparis</taxon>
    </lineage>
</organism>
<sequence>MEDLHREAAQHRAVEPVPHQEGPVPSVQGRRGVDTEVLVLSVGTDRLNKEVADREDRAAPQPRTPEEASLRADSVPGGHRPRYAEDDQHDHRVNS</sequence>
<dbReference type="AlphaFoldDB" id="A0A4Z2E9Y8"/>
<gene>
    <name evidence="2" type="ORF">EYF80_064251</name>
</gene>
<dbReference type="Proteomes" id="UP000314294">
    <property type="component" value="Unassembled WGS sequence"/>
</dbReference>
<evidence type="ECO:0000313" key="3">
    <source>
        <dbReference type="Proteomes" id="UP000314294"/>
    </source>
</evidence>
<evidence type="ECO:0000256" key="1">
    <source>
        <dbReference type="SAM" id="MobiDB-lite"/>
    </source>
</evidence>
<dbReference type="EMBL" id="SRLO01012072">
    <property type="protein sequence ID" value="TNN25619.1"/>
    <property type="molecule type" value="Genomic_DNA"/>
</dbReference>
<reference evidence="2 3" key="1">
    <citation type="submission" date="2019-03" db="EMBL/GenBank/DDBJ databases">
        <title>First draft genome of Liparis tanakae, snailfish: a comprehensive survey of snailfish specific genes.</title>
        <authorList>
            <person name="Kim W."/>
            <person name="Song I."/>
            <person name="Jeong J.-H."/>
            <person name="Kim D."/>
            <person name="Kim S."/>
            <person name="Ryu S."/>
            <person name="Song J.Y."/>
            <person name="Lee S.K."/>
        </authorList>
    </citation>
    <scope>NUCLEOTIDE SEQUENCE [LARGE SCALE GENOMIC DNA]</scope>
    <source>
        <tissue evidence="2">Muscle</tissue>
    </source>
</reference>
<feature type="compositionally biased region" description="Basic and acidic residues" evidence="1">
    <location>
        <begin position="1"/>
        <end position="14"/>
    </location>
</feature>
<feature type="compositionally biased region" description="Basic and acidic residues" evidence="1">
    <location>
        <begin position="82"/>
        <end position="95"/>
    </location>
</feature>
<evidence type="ECO:0000313" key="2">
    <source>
        <dbReference type="EMBL" id="TNN25619.1"/>
    </source>
</evidence>
<keyword evidence="3" id="KW-1185">Reference proteome</keyword>
<name>A0A4Z2E9Y8_9TELE</name>
<comment type="caution">
    <text evidence="2">The sequence shown here is derived from an EMBL/GenBank/DDBJ whole genome shotgun (WGS) entry which is preliminary data.</text>
</comment>
<accession>A0A4Z2E9Y8</accession>
<protein>
    <submittedName>
        <fullName evidence="2">Uncharacterized protein</fullName>
    </submittedName>
</protein>
<feature type="region of interest" description="Disordered" evidence="1">
    <location>
        <begin position="1"/>
        <end position="95"/>
    </location>
</feature>